<gene>
    <name evidence="1" type="ORF">HW452_00835</name>
</gene>
<sequence length="183" mass="19903">MNPTRRLVVKAALGLPLVALLPGTLWSALALADSADEKRDAQQHGELLALAIHSDGGPHRLEVEVARTVAQRQRGLMEREHLPEQRGMLFRFEQQQPASNAFWMYRTLIPLDIAFIDQDGRIVAINTMPPCESSAPGECPTYPAGAAYHAALEVNGGYFAARNIQVGDCVSVPGEAGFCQPDE</sequence>
<protein>
    <submittedName>
        <fullName evidence="1">DUF192 domain-containing protein</fullName>
    </submittedName>
</protein>
<keyword evidence="2" id="KW-1185">Reference proteome</keyword>
<comment type="caution">
    <text evidence="1">The sequence shown here is derived from an EMBL/GenBank/DDBJ whole genome shotgun (WGS) entry which is preliminary data.</text>
</comment>
<accession>A0ACC5VPD3</accession>
<evidence type="ECO:0000313" key="1">
    <source>
        <dbReference type="EMBL" id="MBZ5486068.1"/>
    </source>
</evidence>
<reference evidence="1" key="1">
    <citation type="submission" date="2020-06" db="EMBL/GenBank/DDBJ databases">
        <title>Whole Genome Sequence of Halomonas aquamarina MB598.</title>
        <authorList>
            <person name="Pervaiz M."/>
            <person name="Fariq A."/>
            <person name="Yasmin A."/>
            <person name="Welch M."/>
        </authorList>
    </citation>
    <scope>NUCLEOTIDE SEQUENCE</scope>
    <source>
        <strain evidence="1">MB598</strain>
    </source>
</reference>
<dbReference type="Proteomes" id="UP001319846">
    <property type="component" value="Unassembled WGS sequence"/>
</dbReference>
<dbReference type="EMBL" id="JABYQT010000001">
    <property type="protein sequence ID" value="MBZ5486068.1"/>
    <property type="molecule type" value="Genomic_DNA"/>
</dbReference>
<organism evidence="1 2">
    <name type="scientific">Vreelandella aquamarina</name>
    <dbReference type="NCBI Taxonomy" id="77097"/>
    <lineage>
        <taxon>Bacteria</taxon>
        <taxon>Pseudomonadati</taxon>
        <taxon>Pseudomonadota</taxon>
        <taxon>Gammaproteobacteria</taxon>
        <taxon>Oceanospirillales</taxon>
        <taxon>Halomonadaceae</taxon>
        <taxon>Vreelandella</taxon>
    </lineage>
</organism>
<evidence type="ECO:0000313" key="2">
    <source>
        <dbReference type="Proteomes" id="UP001319846"/>
    </source>
</evidence>
<name>A0ACC5VPD3_9GAMM</name>
<proteinExistence type="predicted"/>